<gene>
    <name evidence="2" type="ORF">SAMN04489800_2787</name>
</gene>
<dbReference type="Proteomes" id="UP000183613">
    <property type="component" value="Unassembled WGS sequence"/>
</dbReference>
<evidence type="ECO:0000313" key="2">
    <source>
        <dbReference type="EMBL" id="SEE91237.1"/>
    </source>
</evidence>
<name>A0A0J6GJ61_PSEDM</name>
<reference evidence="2" key="1">
    <citation type="submission" date="2016-10" db="EMBL/GenBank/DDBJ databases">
        <authorList>
            <person name="Varghese N."/>
            <person name="Submissions S."/>
        </authorList>
    </citation>
    <scope>NUCLEOTIDE SEQUENCE [LARGE SCALE GENOMIC DNA]</scope>
    <source>
        <strain evidence="2">LMG 25555</strain>
    </source>
</reference>
<dbReference type="InterPro" id="IPR010064">
    <property type="entry name" value="HK97-gp10_tail"/>
</dbReference>
<dbReference type="PATRIC" id="fig|882211.3.peg.278"/>
<dbReference type="RefSeq" id="WP_048359474.1">
    <property type="nucleotide sequence ID" value="NZ_FNUD01000002.1"/>
</dbReference>
<dbReference type="Pfam" id="PF04883">
    <property type="entry name" value="HK97-gp10_like"/>
    <property type="match status" value="1"/>
</dbReference>
<accession>A0A0J6GJ61</accession>
<proteinExistence type="predicted"/>
<dbReference type="OrthoDB" id="5736381at2"/>
<protein>
    <submittedName>
        <fullName evidence="2">Phage protein, HK97 gp10 family</fullName>
    </submittedName>
</protein>
<evidence type="ECO:0000313" key="3">
    <source>
        <dbReference type="Proteomes" id="UP000183613"/>
    </source>
</evidence>
<organism evidence="2 3">
    <name type="scientific">Pseudomonas deceptionensis</name>
    <dbReference type="NCBI Taxonomy" id="882211"/>
    <lineage>
        <taxon>Bacteria</taxon>
        <taxon>Pseudomonadati</taxon>
        <taxon>Pseudomonadota</taxon>
        <taxon>Gammaproteobacteria</taxon>
        <taxon>Pseudomonadales</taxon>
        <taxon>Pseudomonadaceae</taxon>
        <taxon>Pseudomonas</taxon>
    </lineage>
</organism>
<keyword evidence="3" id="KW-1185">Reference proteome</keyword>
<dbReference type="NCBIfam" id="TIGR01725">
    <property type="entry name" value="phge_HK97_gp10"/>
    <property type="match status" value="1"/>
</dbReference>
<feature type="region of interest" description="Disordered" evidence="1">
    <location>
        <begin position="85"/>
        <end position="110"/>
    </location>
</feature>
<dbReference type="AlphaFoldDB" id="A0A0J6GJ61"/>
<comment type="caution">
    <text evidence="2">The sequence shown here is derived from an EMBL/GenBank/DDBJ whole genome shotgun (WGS) entry which is preliminary data.</text>
</comment>
<sequence length="157" mass="17029">MADGMHFNIQGLNGVVDKMRTLGPRLQKKGLRKAARAAMNIVRDAAKANAKAIDDPSTKEKVFRNLITQESSKQSKREGGVVMRVGVRGGSGSNQHSKDASGNPGGDTRHWRYIEFGTEHNPAAPFMRPAFSSNVQAVTDRFVAVLNTEINALLGAR</sequence>
<dbReference type="EMBL" id="FNUD01000002">
    <property type="protein sequence ID" value="SEE91237.1"/>
    <property type="molecule type" value="Genomic_DNA"/>
</dbReference>
<evidence type="ECO:0000256" key="1">
    <source>
        <dbReference type="SAM" id="MobiDB-lite"/>
    </source>
</evidence>